<organism evidence="9 10">
    <name type="scientific">Roseinatronobacter ekhonensis</name>
    <dbReference type="NCBI Taxonomy" id="254356"/>
    <lineage>
        <taxon>Bacteria</taxon>
        <taxon>Pseudomonadati</taxon>
        <taxon>Pseudomonadota</taxon>
        <taxon>Alphaproteobacteria</taxon>
        <taxon>Rhodobacterales</taxon>
        <taxon>Paracoccaceae</taxon>
        <taxon>Roseinatronobacter</taxon>
    </lineage>
</organism>
<keyword evidence="5 8" id="KW-1133">Transmembrane helix</keyword>
<keyword evidence="10" id="KW-1185">Reference proteome</keyword>
<evidence type="ECO:0000256" key="5">
    <source>
        <dbReference type="ARBA" id="ARBA00022989"/>
    </source>
</evidence>
<evidence type="ECO:0000256" key="2">
    <source>
        <dbReference type="ARBA" id="ARBA00005811"/>
    </source>
</evidence>
<evidence type="ECO:0000256" key="6">
    <source>
        <dbReference type="ARBA" id="ARBA00023136"/>
    </source>
</evidence>
<dbReference type="GO" id="GO:0015031">
    <property type="term" value="P:protein transport"/>
    <property type="evidence" value="ECO:0007669"/>
    <property type="project" value="UniProtKB-KW"/>
</dbReference>
<keyword evidence="4 7" id="KW-0812">Transmembrane</keyword>
<dbReference type="Pfam" id="PF02472">
    <property type="entry name" value="ExbD"/>
    <property type="match status" value="1"/>
</dbReference>
<protein>
    <recommendedName>
        <fullName evidence="11">Biopolymer transport protein ExbD</fullName>
    </recommendedName>
</protein>
<keyword evidence="7" id="KW-0653">Protein transport</keyword>
<dbReference type="GO" id="GO:0005886">
    <property type="term" value="C:plasma membrane"/>
    <property type="evidence" value="ECO:0007669"/>
    <property type="project" value="UniProtKB-SubCell"/>
</dbReference>
<feature type="transmembrane region" description="Helical" evidence="8">
    <location>
        <begin position="15"/>
        <end position="34"/>
    </location>
</feature>
<dbReference type="GO" id="GO:0022857">
    <property type="term" value="F:transmembrane transporter activity"/>
    <property type="evidence" value="ECO:0007669"/>
    <property type="project" value="InterPro"/>
</dbReference>
<name>A0A3B0MHE5_9RHOB</name>
<evidence type="ECO:0000313" key="9">
    <source>
        <dbReference type="EMBL" id="SUZ30557.1"/>
    </source>
</evidence>
<reference evidence="10" key="1">
    <citation type="submission" date="2018-08" db="EMBL/GenBank/DDBJ databases">
        <authorList>
            <person name="Rodrigo-Torres L."/>
            <person name="Arahal R. D."/>
            <person name="Lucena T."/>
        </authorList>
    </citation>
    <scope>NUCLEOTIDE SEQUENCE [LARGE SCALE GENOMIC DNA]</scope>
    <source>
        <strain evidence="10">CECT 7235</strain>
    </source>
</reference>
<accession>A0A3B0MHE5</accession>
<evidence type="ECO:0000313" key="10">
    <source>
        <dbReference type="Proteomes" id="UP000272908"/>
    </source>
</evidence>
<evidence type="ECO:0000256" key="3">
    <source>
        <dbReference type="ARBA" id="ARBA00022475"/>
    </source>
</evidence>
<evidence type="ECO:0000256" key="8">
    <source>
        <dbReference type="SAM" id="Phobius"/>
    </source>
</evidence>
<dbReference type="InterPro" id="IPR003400">
    <property type="entry name" value="ExbD"/>
</dbReference>
<evidence type="ECO:0000256" key="4">
    <source>
        <dbReference type="ARBA" id="ARBA00022692"/>
    </source>
</evidence>
<keyword evidence="3" id="KW-1003">Cell membrane</keyword>
<dbReference type="EMBL" id="UIHC01000002">
    <property type="protein sequence ID" value="SUZ30557.1"/>
    <property type="molecule type" value="Genomic_DNA"/>
</dbReference>
<evidence type="ECO:0008006" key="11">
    <source>
        <dbReference type="Google" id="ProtNLM"/>
    </source>
</evidence>
<proteinExistence type="inferred from homology"/>
<dbReference type="RefSeq" id="WP_121092867.1">
    <property type="nucleotide sequence ID" value="NZ_UIHC01000002.1"/>
</dbReference>
<evidence type="ECO:0000256" key="7">
    <source>
        <dbReference type="RuleBase" id="RU003879"/>
    </source>
</evidence>
<dbReference type="AlphaFoldDB" id="A0A3B0MHE5"/>
<dbReference type="OrthoDB" id="8479787at2"/>
<gene>
    <name evidence="9" type="ORF">ROE7235_00281</name>
</gene>
<comment type="similarity">
    <text evidence="2 7">Belongs to the ExbD/TolR family.</text>
</comment>
<comment type="subcellular location">
    <subcellularLocation>
        <location evidence="1">Cell membrane</location>
        <topology evidence="1">Single-pass membrane protein</topology>
    </subcellularLocation>
    <subcellularLocation>
        <location evidence="7">Cell membrane</location>
        <topology evidence="7">Single-pass type II membrane protein</topology>
    </subcellularLocation>
</comment>
<dbReference type="Proteomes" id="UP000272908">
    <property type="component" value="Unassembled WGS sequence"/>
</dbReference>
<sequence>MDFAPLTRPRAPRESVVPMINVVFLLLIFFLMSAQITAPDPVEMTPPSVTMADGPIPDDADVLWLDNAGRLIGRDGTRPDLTVLGADVTLRADADAPAAALARALRDLGQGGVRAVTLVARQGGG</sequence>
<keyword evidence="6 8" id="KW-0472">Membrane</keyword>
<evidence type="ECO:0000256" key="1">
    <source>
        <dbReference type="ARBA" id="ARBA00004162"/>
    </source>
</evidence>
<keyword evidence="7" id="KW-0813">Transport</keyword>